<gene>
    <name evidence="1" type="primary">TPHA0F00110</name>
    <name evidence="1" type="ordered locus">TPHA_0F00110</name>
</gene>
<accession>G8BUR6</accession>
<proteinExistence type="predicted"/>
<organism evidence="1 2">
    <name type="scientific">Tetrapisispora phaffii (strain ATCC 24235 / CBS 4417 / NBRC 1672 / NRRL Y-8282 / UCD 70-5)</name>
    <name type="common">Yeast</name>
    <name type="synonym">Fabospora phaffii</name>
    <dbReference type="NCBI Taxonomy" id="1071381"/>
    <lineage>
        <taxon>Eukaryota</taxon>
        <taxon>Fungi</taxon>
        <taxon>Dikarya</taxon>
        <taxon>Ascomycota</taxon>
        <taxon>Saccharomycotina</taxon>
        <taxon>Saccharomycetes</taxon>
        <taxon>Saccharomycetales</taxon>
        <taxon>Saccharomycetaceae</taxon>
        <taxon>Tetrapisispora</taxon>
    </lineage>
</organism>
<dbReference type="KEGG" id="tpf:TPHA_0F00110"/>
<dbReference type="EMBL" id="HE612861">
    <property type="protein sequence ID" value="CCE63498.1"/>
    <property type="molecule type" value="Genomic_DNA"/>
</dbReference>
<protein>
    <submittedName>
        <fullName evidence="1">Uncharacterized protein</fullName>
    </submittedName>
</protein>
<evidence type="ECO:0000313" key="1">
    <source>
        <dbReference type="EMBL" id="CCE63498.1"/>
    </source>
</evidence>
<dbReference type="GeneID" id="11535502"/>
<dbReference type="AlphaFoldDB" id="G8BUR6"/>
<sequence length="321" mass="36947">MVEVKKKKLVLILFAVAQILIFVKIFRSSDSVYNSVTSAVGYYSIRPVANTGEYIGKKIAYVSRHPGTTQDFKYMEENLQLQNVDYFLYYGIKIDARAVNETQARYICSNYDTVVISDCMTDGWEFFRHDDLHCKNIVFLISNRYDVCAGGNSEAFKQNFTHALNRDDGYEATIVANNAFEIPYLKYNNVDLKKDYPIIRPFGNTVLEPQDIAKEEPDIPCLIIDRIIAHQNILKNNIQNELNYDCKILKEHYGGPKTLSKYNSIVIHLPYQVSIMKMWENIAYGVLMAVPTPEFYDKICSENACSGSEHFRLAKEIDKDR</sequence>
<dbReference type="Proteomes" id="UP000005666">
    <property type="component" value="Chromosome 6"/>
</dbReference>
<evidence type="ECO:0000313" key="2">
    <source>
        <dbReference type="Proteomes" id="UP000005666"/>
    </source>
</evidence>
<dbReference type="HOGENOM" id="CLU_061026_0_0_1"/>
<dbReference type="OrthoDB" id="543916at2759"/>
<dbReference type="RefSeq" id="XP_003685932.1">
    <property type="nucleotide sequence ID" value="XM_003685884.1"/>
</dbReference>
<reference evidence="1 2" key="1">
    <citation type="journal article" date="2011" name="Proc. Natl. Acad. Sci. U.S.A.">
        <title>Evolutionary erosion of yeast sex chromosomes by mating-type switching accidents.</title>
        <authorList>
            <person name="Gordon J.L."/>
            <person name="Armisen D."/>
            <person name="Proux-Wera E."/>
            <person name="Oheigeartaigh S.S."/>
            <person name="Byrne K.P."/>
            <person name="Wolfe K.H."/>
        </authorList>
    </citation>
    <scope>NUCLEOTIDE SEQUENCE [LARGE SCALE GENOMIC DNA]</scope>
    <source>
        <strain evidence="2">ATCC 24235 / CBS 4417 / NBRC 1672 / NRRL Y-8282 / UCD 70-5</strain>
    </source>
</reference>
<keyword evidence="2" id="KW-1185">Reference proteome</keyword>
<name>G8BUR6_TETPH</name>
<dbReference type="eggNOG" id="ENOG502QVNW">
    <property type="taxonomic scope" value="Eukaryota"/>
</dbReference>